<proteinExistence type="predicted"/>
<dbReference type="PANTHER" id="PTHR13812:SF19">
    <property type="entry name" value="KETIMINE REDUCTASE MU-CRYSTALLIN"/>
    <property type="match status" value="1"/>
</dbReference>
<dbReference type="PIRSF" id="PIRSF001439">
    <property type="entry name" value="CryM"/>
    <property type="match status" value="1"/>
</dbReference>
<reference evidence="1 2" key="1">
    <citation type="submission" date="2018-02" db="EMBL/GenBank/DDBJ databases">
        <title>Comparative genomes isolates from brazilian mangrove.</title>
        <authorList>
            <person name="Araujo J.E."/>
            <person name="Taketani R.G."/>
            <person name="Silva M.C.P."/>
            <person name="Loureco M.V."/>
            <person name="Andreote F.D."/>
        </authorList>
    </citation>
    <scope>NUCLEOTIDE SEQUENCE [LARGE SCALE GENOMIC DNA]</scope>
    <source>
        <strain evidence="1 2">HEX-2 MGV</strain>
    </source>
</reference>
<dbReference type="Gene3D" id="3.30.1780.10">
    <property type="entry name" value="ornithine cyclodeaminase, domain 1"/>
    <property type="match status" value="1"/>
</dbReference>
<accession>A0A2S8F6T7</accession>
<dbReference type="PANTHER" id="PTHR13812">
    <property type="entry name" value="KETIMINE REDUCTASE MU-CRYSTALLIN"/>
    <property type="match status" value="1"/>
</dbReference>
<evidence type="ECO:0000313" key="2">
    <source>
        <dbReference type="Proteomes" id="UP000240009"/>
    </source>
</evidence>
<dbReference type="Gene3D" id="3.40.50.720">
    <property type="entry name" value="NAD(P)-binding Rossmann-like Domain"/>
    <property type="match status" value="1"/>
</dbReference>
<name>A0A2S8F6T7_9BACT</name>
<dbReference type="EMBL" id="PUIA01000057">
    <property type="protein sequence ID" value="PQO27654.1"/>
    <property type="molecule type" value="Genomic_DNA"/>
</dbReference>
<gene>
    <name evidence="1" type="ORF">C5Y96_19195</name>
</gene>
<dbReference type="Proteomes" id="UP000240009">
    <property type="component" value="Unassembled WGS sequence"/>
</dbReference>
<organism evidence="1 2">
    <name type="scientific">Blastopirellula marina</name>
    <dbReference type="NCBI Taxonomy" id="124"/>
    <lineage>
        <taxon>Bacteria</taxon>
        <taxon>Pseudomonadati</taxon>
        <taxon>Planctomycetota</taxon>
        <taxon>Planctomycetia</taxon>
        <taxon>Pirellulales</taxon>
        <taxon>Pirellulaceae</taxon>
        <taxon>Blastopirellula</taxon>
    </lineage>
</organism>
<dbReference type="InterPro" id="IPR036291">
    <property type="entry name" value="NAD(P)-bd_dom_sf"/>
</dbReference>
<dbReference type="InterPro" id="IPR023401">
    <property type="entry name" value="ODC_N"/>
</dbReference>
<dbReference type="GO" id="GO:0005737">
    <property type="term" value="C:cytoplasm"/>
    <property type="evidence" value="ECO:0007669"/>
    <property type="project" value="TreeGrafter"/>
</dbReference>
<comment type="caution">
    <text evidence="1">The sequence shown here is derived from an EMBL/GenBank/DDBJ whole genome shotgun (WGS) entry which is preliminary data.</text>
</comment>
<protein>
    <submittedName>
        <fullName evidence="1">Ornithine cyclodeaminase</fullName>
    </submittedName>
</protein>
<sequence length="319" mass="34845">MTCRFYREQEVSQLLDMATAIEVVDESFRQLGTGGAENIPRHRARAPGFVLHGMHAAAEYLGTAGWKMYTTTRIGAKFMVGIYDIDSGQMIALLEADKLGQMRTAASSAVGARYLARKPVTQLGLFGTGWQAESQLEAMATEFPLTQAFVYSRDQEKRESFADRMSEKCKIEIVPVHDPRDAVEDLPLVITATTSKHPVFDGNQLAEGALVCAMGGNWAYKREVDVVTIRRADNWVCDSIEACQGEAGDYLLAQEEGYFDWDAAVSLSDVIAGTVIGRNNADSIVVYKTVGLAVQDVALGTKFLQRAAEVPGLGTDLPF</sequence>
<dbReference type="InterPro" id="IPR003462">
    <property type="entry name" value="ODC_Mu_crystall"/>
</dbReference>
<dbReference type="RefSeq" id="WP_105356650.1">
    <property type="nucleotide sequence ID" value="NZ_PUIA01000057.1"/>
</dbReference>
<evidence type="ECO:0000313" key="1">
    <source>
        <dbReference type="EMBL" id="PQO27654.1"/>
    </source>
</evidence>
<dbReference type="SUPFAM" id="SSF51735">
    <property type="entry name" value="NAD(P)-binding Rossmann-fold domains"/>
    <property type="match status" value="1"/>
</dbReference>
<dbReference type="Pfam" id="PF02423">
    <property type="entry name" value="OCD_Mu_crystall"/>
    <property type="match status" value="1"/>
</dbReference>
<dbReference type="AlphaFoldDB" id="A0A2S8F6T7"/>
<dbReference type="OrthoDB" id="9792005at2"/>